<evidence type="ECO:0000313" key="2">
    <source>
        <dbReference type="Proteomes" id="UP001156484"/>
    </source>
</evidence>
<sequence>MTGTVPGVDTSRSFAPTPARGADERSLQALWTGSRLQCGRMLRRWVRDPATVIQALVYPAVTLVMLHIVLGNRITAATGTPAVYGMVPLVVLIGAMFGSVVSAVGLRAERESGLLSRFYTLPTHRAAGLVGRLMAELIRVVVTSLVILAAGIALGFRFTQGFGSGLLLLVVPLGFGLGFALMVTFLATLSTRLPLVELVSTIATLLMFFNSGFVPVMAYPRWLQPFVEHQPMSCAIDTMRALAEGGELARPLLETVAWSVGMIAVFAVPAARGYRRAAENG</sequence>
<dbReference type="EMBL" id="CP107551">
    <property type="protein sequence ID" value="UYP18023.1"/>
    <property type="molecule type" value="Genomic_DNA"/>
</dbReference>
<gene>
    <name evidence="1" type="ORF">OED52_15285</name>
</gene>
<reference evidence="1" key="1">
    <citation type="submission" date="2022-10" db="EMBL/GenBank/DDBJ databases">
        <title>Rhodococcus ferula Z13 complete genome.</title>
        <authorList>
            <person name="Long X."/>
            <person name="Zang M."/>
        </authorList>
    </citation>
    <scope>NUCLEOTIDE SEQUENCE</scope>
    <source>
        <strain evidence="1">Z13</strain>
    </source>
</reference>
<dbReference type="Proteomes" id="UP001156484">
    <property type="component" value="Chromosome"/>
</dbReference>
<keyword evidence="2" id="KW-1185">Reference proteome</keyword>
<name>A0ACD4DD91_9NOCA</name>
<evidence type="ECO:0000313" key="1">
    <source>
        <dbReference type="EMBL" id="UYP18023.1"/>
    </source>
</evidence>
<accession>A0ACD4DD91</accession>
<proteinExistence type="predicted"/>
<organism evidence="1 2">
    <name type="scientific">Rhodococcus sacchari</name>
    <dbReference type="NCBI Taxonomy" id="2962047"/>
    <lineage>
        <taxon>Bacteria</taxon>
        <taxon>Bacillati</taxon>
        <taxon>Actinomycetota</taxon>
        <taxon>Actinomycetes</taxon>
        <taxon>Mycobacteriales</taxon>
        <taxon>Nocardiaceae</taxon>
        <taxon>Rhodococcus</taxon>
    </lineage>
</organism>
<protein>
    <submittedName>
        <fullName evidence="1">ABC transporter permease</fullName>
    </submittedName>
</protein>